<feature type="transmembrane region" description="Helical" evidence="2">
    <location>
        <begin position="65"/>
        <end position="83"/>
    </location>
</feature>
<dbReference type="OrthoDB" id="3419910at2"/>
<feature type="region of interest" description="Disordered" evidence="1">
    <location>
        <begin position="1"/>
        <end position="48"/>
    </location>
</feature>
<gene>
    <name evidence="3" type="ORF">B1H20_02560</name>
</gene>
<protein>
    <submittedName>
        <fullName evidence="3">Uncharacterized protein</fullName>
    </submittedName>
</protein>
<organism evidence="3 4">
    <name type="scientific">Streptomyces violaceoruber</name>
    <dbReference type="NCBI Taxonomy" id="1935"/>
    <lineage>
        <taxon>Bacteria</taxon>
        <taxon>Bacillati</taxon>
        <taxon>Actinomycetota</taxon>
        <taxon>Actinomycetes</taxon>
        <taxon>Kitasatosporales</taxon>
        <taxon>Streptomycetaceae</taxon>
        <taxon>Streptomyces</taxon>
        <taxon>Streptomyces violaceoruber group</taxon>
    </lineage>
</organism>
<dbReference type="AlphaFoldDB" id="A0A1V0U573"/>
<dbReference type="EMBL" id="CP020570">
    <property type="protein sequence ID" value="ARF60394.1"/>
    <property type="molecule type" value="Genomic_DNA"/>
</dbReference>
<keyword evidence="2" id="KW-1133">Transmembrane helix</keyword>
<accession>A0A1V0U573</accession>
<feature type="region of interest" description="Disordered" evidence="1">
    <location>
        <begin position="88"/>
        <end position="138"/>
    </location>
</feature>
<evidence type="ECO:0000256" key="1">
    <source>
        <dbReference type="SAM" id="MobiDB-lite"/>
    </source>
</evidence>
<feature type="region of interest" description="Disordered" evidence="1">
    <location>
        <begin position="330"/>
        <end position="364"/>
    </location>
</feature>
<keyword evidence="2" id="KW-0812">Transmembrane</keyword>
<keyword evidence="2" id="KW-0472">Membrane</keyword>
<evidence type="ECO:0000313" key="4">
    <source>
        <dbReference type="Proteomes" id="UP000192445"/>
    </source>
</evidence>
<dbReference type="Proteomes" id="UP000192445">
    <property type="component" value="Chromosome"/>
</dbReference>
<dbReference type="KEGG" id="svu:B1H20_02560"/>
<reference evidence="3 4" key="1">
    <citation type="submission" date="2017-03" db="EMBL/GenBank/DDBJ databases">
        <title>Complete Genome Sequence of a natural compounds producer, Streptomyces violaceus S21.</title>
        <authorList>
            <person name="Zhong C."/>
            <person name="Zhao Z."/>
            <person name="Fu J."/>
            <person name="Zong G."/>
            <person name="Qin R."/>
            <person name="Cao G."/>
        </authorList>
    </citation>
    <scope>NUCLEOTIDE SEQUENCE [LARGE SCALE GENOMIC DNA]</scope>
    <source>
        <strain evidence="3 4">S21</strain>
    </source>
</reference>
<dbReference type="STRING" id="1935.B1H20_02560"/>
<name>A0A1V0U573_STRVN</name>
<proteinExistence type="predicted"/>
<evidence type="ECO:0000256" key="2">
    <source>
        <dbReference type="SAM" id="Phobius"/>
    </source>
</evidence>
<evidence type="ECO:0000313" key="3">
    <source>
        <dbReference type="EMBL" id="ARF60394.1"/>
    </source>
</evidence>
<sequence length="364" mass="39641">MSRGGTSIPDDEWERFLRESEAGSPGAPEEPSARARMVTRRLQEEPGRPEAWRTYAPARRRGKGWYVFGLAVAVVLLIAVFAAPGRIPGLSDGGGTADTTPLAAESERPDGPPAAGGSDQEPTPAEPFRGSPAERWSDGAAGIHLPQARATGWMSEAEVARALERTRDFLVASSLDSAVLSGEKPEKAIALVNPHQTDVRAYLKRAFTAPDRENDPLLLFSRFRSAEVRPVGDVVRTRGRISFREGEKGAVRVSADVSYVYPVRRASGNDDEVARVIVRRETVVNWDDPEKIVTEPGTFSIVSYKLDTTNGGCDVHDGYLHPAFRVDRTGAASDDGRSVDPYDRSGPIEDRQREDGRCDTATRS</sequence>
<dbReference type="RefSeq" id="WP_083192044.1">
    <property type="nucleotide sequence ID" value="NZ_CP020570.1"/>
</dbReference>